<proteinExistence type="predicted"/>
<evidence type="ECO:0000313" key="2">
    <source>
        <dbReference type="EMBL" id="CAH1099179.1"/>
    </source>
</evidence>
<organism evidence="2 3">
    <name type="scientific">Psylliodes chrysocephalus</name>
    <dbReference type="NCBI Taxonomy" id="3402493"/>
    <lineage>
        <taxon>Eukaryota</taxon>
        <taxon>Metazoa</taxon>
        <taxon>Ecdysozoa</taxon>
        <taxon>Arthropoda</taxon>
        <taxon>Hexapoda</taxon>
        <taxon>Insecta</taxon>
        <taxon>Pterygota</taxon>
        <taxon>Neoptera</taxon>
        <taxon>Endopterygota</taxon>
        <taxon>Coleoptera</taxon>
        <taxon>Polyphaga</taxon>
        <taxon>Cucujiformia</taxon>
        <taxon>Chrysomeloidea</taxon>
        <taxon>Chrysomelidae</taxon>
        <taxon>Galerucinae</taxon>
        <taxon>Alticini</taxon>
        <taxon>Psylliodes</taxon>
    </lineage>
</organism>
<reference evidence="2" key="1">
    <citation type="submission" date="2022-01" db="EMBL/GenBank/DDBJ databases">
        <authorList>
            <person name="King R."/>
        </authorList>
    </citation>
    <scope>NUCLEOTIDE SEQUENCE</scope>
</reference>
<sequence>MQKEKIKWRHMLKVILDVILHCIKHNHALRGTSEIIGHSNCGKFLNTIQLISHYDNIIKDHIEAHNKGQLTYFAPPIQNELMSLVATEVKRHIIKNIKTVKYVSILFDYTTEVSHQEQLVQIIRYVNIDSNRKRHVEESFTDFINTHEKTGEGLAKLMEEKLIADKLDTTNIRGQSYDNCANMAGK</sequence>
<dbReference type="AlphaFoldDB" id="A0A9P0CC09"/>
<dbReference type="PANTHER" id="PTHR45749">
    <property type="match status" value="1"/>
</dbReference>
<dbReference type="Pfam" id="PF14291">
    <property type="entry name" value="DUF4371"/>
    <property type="match status" value="1"/>
</dbReference>
<dbReference type="InterPro" id="IPR025398">
    <property type="entry name" value="DUF4371"/>
</dbReference>
<evidence type="ECO:0000259" key="1">
    <source>
        <dbReference type="Pfam" id="PF14291"/>
    </source>
</evidence>
<feature type="domain" description="DUF4371" evidence="1">
    <location>
        <begin position="6"/>
        <end position="185"/>
    </location>
</feature>
<keyword evidence="3" id="KW-1185">Reference proteome</keyword>
<dbReference type="PANTHER" id="PTHR45749:SF21">
    <property type="entry name" value="DUF4371 DOMAIN-CONTAINING PROTEIN"/>
    <property type="match status" value="1"/>
</dbReference>
<accession>A0A9P0CC09</accession>
<gene>
    <name evidence="2" type="ORF">PSYICH_LOCUS582</name>
</gene>
<evidence type="ECO:0000313" key="3">
    <source>
        <dbReference type="Proteomes" id="UP001153636"/>
    </source>
</evidence>
<dbReference type="OrthoDB" id="6759200at2759"/>
<name>A0A9P0CC09_9CUCU</name>
<dbReference type="Proteomes" id="UP001153636">
    <property type="component" value="Chromosome 1"/>
</dbReference>
<dbReference type="EMBL" id="OV651813">
    <property type="protein sequence ID" value="CAH1099179.1"/>
    <property type="molecule type" value="Genomic_DNA"/>
</dbReference>
<protein>
    <recommendedName>
        <fullName evidence="1">DUF4371 domain-containing protein</fullName>
    </recommendedName>
</protein>